<reference evidence="4 5" key="1">
    <citation type="journal article" date="2014" name="PLoS Genet.">
        <title>Phylogenetically driven sequencing of extremely halophilic archaea reveals strategies for static and dynamic osmo-response.</title>
        <authorList>
            <person name="Becker E.A."/>
            <person name="Seitzer P.M."/>
            <person name="Tritt A."/>
            <person name="Larsen D."/>
            <person name="Krusor M."/>
            <person name="Yao A.I."/>
            <person name="Wu D."/>
            <person name="Madern D."/>
            <person name="Eisen J.A."/>
            <person name="Darling A.E."/>
            <person name="Facciotti M.T."/>
        </authorList>
    </citation>
    <scope>NUCLEOTIDE SEQUENCE [LARGE SCALE GENOMIC DNA]</scope>
    <source>
        <strain evidence="4 5">DSM 10524</strain>
    </source>
</reference>
<dbReference type="InterPro" id="IPR050832">
    <property type="entry name" value="Bact_Acetyltransf"/>
</dbReference>
<dbReference type="PATRIC" id="fig|1227497.3.peg.401"/>
<dbReference type="Pfam" id="PF00583">
    <property type="entry name" value="Acetyltransf_1"/>
    <property type="match status" value="1"/>
</dbReference>
<dbReference type="eggNOG" id="arCOG00844">
    <property type="taxonomic scope" value="Archaea"/>
</dbReference>
<organism evidence="4 5">
    <name type="scientific">Natronococcus amylolyticus DSM 10524</name>
    <dbReference type="NCBI Taxonomy" id="1227497"/>
    <lineage>
        <taxon>Archaea</taxon>
        <taxon>Methanobacteriati</taxon>
        <taxon>Methanobacteriota</taxon>
        <taxon>Stenosarchaea group</taxon>
        <taxon>Halobacteria</taxon>
        <taxon>Halobacteriales</taxon>
        <taxon>Natrialbaceae</taxon>
        <taxon>Natronococcus</taxon>
    </lineage>
</organism>
<dbReference type="SUPFAM" id="SSF55729">
    <property type="entry name" value="Acyl-CoA N-acyltransferases (Nat)"/>
    <property type="match status" value="1"/>
</dbReference>
<dbReference type="AlphaFoldDB" id="L9XH13"/>
<dbReference type="PANTHER" id="PTHR43877">
    <property type="entry name" value="AMINOALKYLPHOSPHONATE N-ACETYLTRANSFERASE-RELATED-RELATED"/>
    <property type="match status" value="1"/>
</dbReference>
<dbReference type="RefSeq" id="WP_005553363.1">
    <property type="nucleotide sequence ID" value="NZ_AOIB01000010.1"/>
</dbReference>
<feature type="domain" description="N-acetyltransferase" evidence="3">
    <location>
        <begin position="4"/>
        <end position="166"/>
    </location>
</feature>
<dbReference type="PROSITE" id="PS51186">
    <property type="entry name" value="GNAT"/>
    <property type="match status" value="1"/>
</dbReference>
<evidence type="ECO:0000256" key="1">
    <source>
        <dbReference type="ARBA" id="ARBA00022679"/>
    </source>
</evidence>
<evidence type="ECO:0000259" key="3">
    <source>
        <dbReference type="PROSITE" id="PS51186"/>
    </source>
</evidence>
<keyword evidence="5" id="KW-1185">Reference proteome</keyword>
<dbReference type="InterPro" id="IPR016181">
    <property type="entry name" value="Acyl_CoA_acyltransferase"/>
</dbReference>
<name>L9XH13_9EURY</name>
<sequence>MSGVGVRRAKPGDAEAIADVHAAAIRERGAGYDERELRAWLANVHPERYPIGEREAGIDVLVAERDDRIVGFGWLDRDPAERDESTAEIVAVYVRPDAVREGIGTAILERLEGIAREAGLAELVLVASKNAIDFYRTRGYDPDETVALEMTADVSLAGLRMRKQLP</sequence>
<keyword evidence="2" id="KW-0012">Acyltransferase</keyword>
<protein>
    <submittedName>
        <fullName evidence="4">GCN5-like N-acetyltransferase</fullName>
    </submittedName>
</protein>
<keyword evidence="1 4" id="KW-0808">Transferase</keyword>
<dbReference type="EMBL" id="AOIB01000010">
    <property type="protein sequence ID" value="ELY60907.1"/>
    <property type="molecule type" value="Genomic_DNA"/>
</dbReference>
<dbReference type="PANTHER" id="PTHR43877:SF2">
    <property type="entry name" value="AMINOALKYLPHOSPHONATE N-ACETYLTRANSFERASE-RELATED"/>
    <property type="match status" value="1"/>
</dbReference>
<dbReference type="STRING" id="1227497.C491_01936"/>
<proteinExistence type="predicted"/>
<evidence type="ECO:0000256" key="2">
    <source>
        <dbReference type="ARBA" id="ARBA00023315"/>
    </source>
</evidence>
<dbReference type="Proteomes" id="UP000011688">
    <property type="component" value="Unassembled WGS sequence"/>
</dbReference>
<dbReference type="Gene3D" id="3.40.630.30">
    <property type="match status" value="1"/>
</dbReference>
<gene>
    <name evidence="4" type="ORF">C491_01936</name>
</gene>
<evidence type="ECO:0000313" key="5">
    <source>
        <dbReference type="Proteomes" id="UP000011688"/>
    </source>
</evidence>
<comment type="caution">
    <text evidence="4">The sequence shown here is derived from an EMBL/GenBank/DDBJ whole genome shotgun (WGS) entry which is preliminary data.</text>
</comment>
<dbReference type="InterPro" id="IPR000182">
    <property type="entry name" value="GNAT_dom"/>
</dbReference>
<dbReference type="CDD" id="cd04301">
    <property type="entry name" value="NAT_SF"/>
    <property type="match status" value="1"/>
</dbReference>
<evidence type="ECO:0000313" key="4">
    <source>
        <dbReference type="EMBL" id="ELY60907.1"/>
    </source>
</evidence>
<accession>L9XH13</accession>
<dbReference type="GO" id="GO:0016747">
    <property type="term" value="F:acyltransferase activity, transferring groups other than amino-acyl groups"/>
    <property type="evidence" value="ECO:0007669"/>
    <property type="project" value="InterPro"/>
</dbReference>